<dbReference type="InterPro" id="IPR050765">
    <property type="entry name" value="Riboflavin_Biosynth_HTPR"/>
</dbReference>
<comment type="similarity">
    <text evidence="4 13">In the N-terminal section; belongs to the cytidine and deoxycytidylate deaminase family.</text>
</comment>
<evidence type="ECO:0000256" key="11">
    <source>
        <dbReference type="ARBA" id="ARBA00023002"/>
    </source>
</evidence>
<evidence type="ECO:0000313" key="18">
    <source>
        <dbReference type="EMBL" id="ADD28017.1"/>
    </source>
</evidence>
<dbReference type="Proteomes" id="UP000006655">
    <property type="component" value="Chromosome"/>
</dbReference>
<comment type="cofactor">
    <cofactor evidence="13 16">
        <name>Zn(2+)</name>
        <dbReference type="ChEBI" id="CHEBI:29105"/>
    </cofactor>
    <text evidence="13 16">Binds 1 zinc ion.</text>
</comment>
<dbReference type="PROSITE" id="PS51747">
    <property type="entry name" value="CYT_DCMP_DEAMINASES_2"/>
    <property type="match status" value="1"/>
</dbReference>
<comment type="catalytic activity">
    <reaction evidence="13">
        <text>5-amino-6-(5-phospho-D-ribitylamino)uracil + NADP(+) = 5-amino-6-(5-phospho-D-ribosylamino)uracil + NADPH + H(+)</text>
        <dbReference type="Rhea" id="RHEA:17845"/>
        <dbReference type="ChEBI" id="CHEBI:15378"/>
        <dbReference type="ChEBI" id="CHEBI:57783"/>
        <dbReference type="ChEBI" id="CHEBI:58349"/>
        <dbReference type="ChEBI" id="CHEBI:58421"/>
        <dbReference type="ChEBI" id="CHEBI:58453"/>
        <dbReference type="EC" id="1.1.1.193"/>
    </reaction>
</comment>
<dbReference type="GO" id="GO:0008703">
    <property type="term" value="F:5-amino-6-(5-phosphoribosylamino)uracil reductase activity"/>
    <property type="evidence" value="ECO:0007669"/>
    <property type="project" value="UniProtKB-EC"/>
</dbReference>
<evidence type="ECO:0000256" key="8">
    <source>
        <dbReference type="ARBA" id="ARBA00022801"/>
    </source>
</evidence>
<dbReference type="InterPro" id="IPR016193">
    <property type="entry name" value="Cytidine_deaminase-like"/>
</dbReference>
<evidence type="ECO:0000256" key="3">
    <source>
        <dbReference type="ARBA" id="ARBA00004910"/>
    </source>
</evidence>
<feature type="domain" description="CMP/dCMP-type deaminase" evidence="17">
    <location>
        <begin position="9"/>
        <end position="130"/>
    </location>
</feature>
<accession>A0A806CRI5</accession>
<comment type="catalytic activity">
    <reaction evidence="13">
        <text>2,5-diamino-6-hydroxy-4-(5-phosphoribosylamino)-pyrimidine + H2O + H(+) = 5-amino-6-(5-phospho-D-ribosylamino)uracil + NH4(+)</text>
        <dbReference type="Rhea" id="RHEA:21868"/>
        <dbReference type="ChEBI" id="CHEBI:15377"/>
        <dbReference type="ChEBI" id="CHEBI:15378"/>
        <dbReference type="ChEBI" id="CHEBI:28938"/>
        <dbReference type="ChEBI" id="CHEBI:58453"/>
        <dbReference type="ChEBI" id="CHEBI:58614"/>
        <dbReference type="EC" id="3.5.4.26"/>
    </reaction>
</comment>
<evidence type="ECO:0000256" key="7">
    <source>
        <dbReference type="ARBA" id="ARBA00022723"/>
    </source>
</evidence>
<dbReference type="InterPro" id="IPR016192">
    <property type="entry name" value="APOBEC/CMP_deaminase_Zn-bd"/>
</dbReference>
<dbReference type="GO" id="GO:0008835">
    <property type="term" value="F:diaminohydroxyphosphoribosylaminopyrimidine deaminase activity"/>
    <property type="evidence" value="ECO:0007669"/>
    <property type="project" value="UniProtKB-EC"/>
</dbReference>
<dbReference type="Pfam" id="PF01872">
    <property type="entry name" value="RibD_C"/>
    <property type="match status" value="1"/>
</dbReference>
<dbReference type="PIRSF" id="PIRSF006769">
    <property type="entry name" value="RibD"/>
    <property type="match status" value="1"/>
</dbReference>
<keyword evidence="7 13" id="KW-0479">Metal-binding</keyword>
<organism evidence="18 19">
    <name type="scientific">Meiothermus ruber (strain ATCC 35948 / DSM 1279 / VKM B-1258 / 21)</name>
    <name type="common">Thermus ruber</name>
    <dbReference type="NCBI Taxonomy" id="504728"/>
    <lineage>
        <taxon>Bacteria</taxon>
        <taxon>Thermotogati</taxon>
        <taxon>Deinococcota</taxon>
        <taxon>Deinococci</taxon>
        <taxon>Thermales</taxon>
        <taxon>Thermaceae</taxon>
        <taxon>Meiothermus</taxon>
    </lineage>
</organism>
<dbReference type="EMBL" id="CP001743">
    <property type="protein sequence ID" value="ADD28017.1"/>
    <property type="molecule type" value="Genomic_DNA"/>
</dbReference>
<dbReference type="KEGG" id="mrb:Mrub_1255"/>
<dbReference type="NCBIfam" id="TIGR00227">
    <property type="entry name" value="ribD_Cterm"/>
    <property type="match status" value="1"/>
</dbReference>
<evidence type="ECO:0000256" key="12">
    <source>
        <dbReference type="ARBA" id="ARBA00023268"/>
    </source>
</evidence>
<evidence type="ECO:0000256" key="10">
    <source>
        <dbReference type="ARBA" id="ARBA00022857"/>
    </source>
</evidence>
<feature type="binding site" evidence="15">
    <location>
        <position position="207"/>
    </location>
    <ligand>
        <name>NADP(+)</name>
        <dbReference type="ChEBI" id="CHEBI:58349"/>
    </ligand>
</feature>
<feature type="active site" description="Proton donor" evidence="14">
    <location>
        <position position="60"/>
    </location>
</feature>
<keyword evidence="12" id="KW-0511">Multifunctional enzyme</keyword>
<dbReference type="PANTHER" id="PTHR38011:SF7">
    <property type="entry name" value="2,5-DIAMINO-6-RIBOSYLAMINO-4(3H)-PYRIMIDINONE 5'-PHOSPHATE REDUCTASE"/>
    <property type="match status" value="1"/>
</dbReference>
<evidence type="ECO:0000256" key="14">
    <source>
        <dbReference type="PIRSR" id="PIRSR006769-1"/>
    </source>
</evidence>
<dbReference type="InterPro" id="IPR011549">
    <property type="entry name" value="RibD_C"/>
</dbReference>
<keyword evidence="8 13" id="KW-0378">Hydrolase</keyword>
<keyword evidence="6 13" id="KW-0686">Riboflavin biosynthesis</keyword>
<dbReference type="PROSITE" id="PS00903">
    <property type="entry name" value="CYT_DCMP_DEAMINASES_1"/>
    <property type="match status" value="1"/>
</dbReference>
<feature type="binding site" evidence="15">
    <location>
        <position position="315"/>
    </location>
    <ligand>
        <name>substrate</name>
    </ligand>
</feature>
<dbReference type="RefSeq" id="WP_013013536.1">
    <property type="nucleotide sequence ID" value="NC_013946.1"/>
</dbReference>
<dbReference type="InterPro" id="IPR024072">
    <property type="entry name" value="DHFR-like_dom_sf"/>
</dbReference>
<feature type="binding site" evidence="15">
    <location>
        <position position="161"/>
    </location>
    <ligand>
        <name>NADP(+)</name>
        <dbReference type="ChEBI" id="CHEBI:58349"/>
    </ligand>
</feature>
<dbReference type="InterPro" id="IPR004794">
    <property type="entry name" value="Eubact_RibD"/>
</dbReference>
<keyword evidence="19" id="KW-1185">Reference proteome</keyword>
<evidence type="ECO:0000256" key="15">
    <source>
        <dbReference type="PIRSR" id="PIRSR006769-2"/>
    </source>
</evidence>
<evidence type="ECO:0000256" key="9">
    <source>
        <dbReference type="ARBA" id="ARBA00022833"/>
    </source>
</evidence>
<dbReference type="CDD" id="cd01284">
    <property type="entry name" value="Riboflavin_deaminase-reductase"/>
    <property type="match status" value="1"/>
</dbReference>
<dbReference type="SUPFAM" id="SSF53927">
    <property type="entry name" value="Cytidine deaminase-like"/>
    <property type="match status" value="1"/>
</dbReference>
<dbReference type="GO" id="GO:0009231">
    <property type="term" value="P:riboflavin biosynthetic process"/>
    <property type="evidence" value="ECO:0007669"/>
    <property type="project" value="UniProtKB-UniPathway"/>
</dbReference>
<dbReference type="Gene3D" id="3.40.140.10">
    <property type="entry name" value="Cytidine Deaminase, domain 2"/>
    <property type="match status" value="1"/>
</dbReference>
<dbReference type="GO" id="GO:0050661">
    <property type="term" value="F:NADP binding"/>
    <property type="evidence" value="ECO:0007669"/>
    <property type="project" value="InterPro"/>
</dbReference>
<evidence type="ECO:0000256" key="2">
    <source>
        <dbReference type="ARBA" id="ARBA00004882"/>
    </source>
</evidence>
<dbReference type="GO" id="GO:0008270">
    <property type="term" value="F:zinc ion binding"/>
    <property type="evidence" value="ECO:0007669"/>
    <property type="project" value="InterPro"/>
</dbReference>
<dbReference type="PANTHER" id="PTHR38011">
    <property type="entry name" value="DIHYDROFOLATE REDUCTASE FAMILY PROTEIN (AFU_ORTHOLOGUE AFUA_8G06820)"/>
    <property type="match status" value="1"/>
</dbReference>
<dbReference type="InterPro" id="IPR002125">
    <property type="entry name" value="CMP_dCMP_dom"/>
</dbReference>
<evidence type="ECO:0000256" key="6">
    <source>
        <dbReference type="ARBA" id="ARBA00022619"/>
    </source>
</evidence>
<dbReference type="OrthoDB" id="9800865at2"/>
<comment type="pathway">
    <text evidence="2 13">Cofactor biosynthesis; riboflavin biosynthesis; 5-amino-6-(D-ribitylamino)uracil from GTP: step 2/4.</text>
</comment>
<dbReference type="UniPathway" id="UPA00275">
    <property type="reaction ID" value="UER00401"/>
</dbReference>
<feature type="binding site" evidence="15">
    <location>
        <position position="214"/>
    </location>
    <ligand>
        <name>substrate</name>
    </ligand>
</feature>
<keyword evidence="9 13" id="KW-0862">Zinc</keyword>
<sequence>MLEHSLQCALDERYLRRALQLAERGRGHTHPNPLVGAVLVKNGRIVGEGYHPRAGEPHAEVFALHQAGEEAQGATLYVSLEPCDHHGRTPPCSLALLEAGVGRVVVAARDPNPKAQGGLERLRSAGVAVELGLLEAEARAQNEVFFHALRRRRPFVLWKAALSLDGQVATRSGHAAWVSNALSRRVAQGYRQWLPAVMVGVGTVLADDPQLTVREPDFRAFPHLLEPPPLRDPLKVVLDTEARTPPGARLFAPGPRGEPARVAVLVGAGAPAARIRVLERHGATVVELPREGGRVSLEAALAWLWEQGVDGVLLEGGPTLAGALLRKGWVDKVALFLAPKLVGEGRGALLGFAAGRMDEALGLETRRLELLEGDIWLEAYPVWR</sequence>
<evidence type="ECO:0000256" key="5">
    <source>
        <dbReference type="ARBA" id="ARBA00007417"/>
    </source>
</evidence>
<dbReference type="Pfam" id="PF00383">
    <property type="entry name" value="dCMP_cyt_deam_1"/>
    <property type="match status" value="1"/>
</dbReference>
<comment type="pathway">
    <text evidence="3 13">Cofactor biosynthesis; riboflavin biosynthesis; 5-amino-6-(D-ribitylamino)uracil from GTP: step 3/4.</text>
</comment>
<dbReference type="FunFam" id="3.40.140.10:FF:000025">
    <property type="entry name" value="Riboflavin biosynthesis protein RibD"/>
    <property type="match status" value="1"/>
</dbReference>
<dbReference type="AlphaFoldDB" id="A0A806CRI5"/>
<dbReference type="NCBIfam" id="TIGR00326">
    <property type="entry name" value="eubact_ribD"/>
    <property type="match status" value="1"/>
</dbReference>
<protein>
    <recommendedName>
        <fullName evidence="13">Riboflavin biosynthesis protein RibD</fullName>
    </recommendedName>
    <domain>
        <recommendedName>
            <fullName evidence="13">Diaminohydroxyphosphoribosylaminopyrimidine deaminase</fullName>
            <shortName evidence="13">DRAP deaminase</shortName>
            <ecNumber evidence="13">3.5.4.26</ecNumber>
        </recommendedName>
        <alternativeName>
            <fullName evidence="13">Riboflavin-specific deaminase</fullName>
        </alternativeName>
    </domain>
    <domain>
        <recommendedName>
            <fullName evidence="13">5-amino-6-(5-phosphoribosylamino)uracil reductase</fullName>
            <ecNumber evidence="13">1.1.1.193</ecNumber>
        </recommendedName>
        <alternativeName>
            <fullName evidence="13">HTP reductase</fullName>
        </alternativeName>
    </domain>
</protein>
<dbReference type="InterPro" id="IPR002734">
    <property type="entry name" value="RibDG_C"/>
</dbReference>
<proteinExistence type="inferred from homology"/>
<evidence type="ECO:0000256" key="4">
    <source>
        <dbReference type="ARBA" id="ARBA00005259"/>
    </source>
</evidence>
<feature type="binding site" evidence="15">
    <location>
        <position position="211"/>
    </location>
    <ligand>
        <name>substrate</name>
    </ligand>
</feature>
<dbReference type="EC" id="3.5.4.26" evidence="13"/>
<evidence type="ECO:0000256" key="1">
    <source>
        <dbReference type="ARBA" id="ARBA00002151"/>
    </source>
</evidence>
<feature type="binding site" evidence="15">
    <location>
        <position position="177"/>
    </location>
    <ligand>
        <name>NADP(+)</name>
        <dbReference type="ChEBI" id="CHEBI:58349"/>
    </ligand>
</feature>
<name>A0A806CRI5_MEIRD</name>
<feature type="binding site" evidence="15">
    <location>
        <position position="203"/>
    </location>
    <ligand>
        <name>substrate</name>
    </ligand>
</feature>
<evidence type="ECO:0000256" key="13">
    <source>
        <dbReference type="PIRNR" id="PIRNR006769"/>
    </source>
</evidence>
<dbReference type="SUPFAM" id="SSF53597">
    <property type="entry name" value="Dihydrofolate reductase-like"/>
    <property type="match status" value="1"/>
</dbReference>
<feature type="binding site" evidence="16">
    <location>
        <position position="58"/>
    </location>
    <ligand>
        <name>Zn(2+)</name>
        <dbReference type="ChEBI" id="CHEBI:29105"/>
        <note>catalytic</note>
    </ligand>
</feature>
<evidence type="ECO:0000313" key="19">
    <source>
        <dbReference type="Proteomes" id="UP000006655"/>
    </source>
</evidence>
<keyword evidence="11 13" id="KW-0560">Oxidoreductase</keyword>
<feature type="binding site" evidence="16">
    <location>
        <position position="92"/>
    </location>
    <ligand>
        <name>Zn(2+)</name>
        <dbReference type="ChEBI" id="CHEBI:29105"/>
        <note>catalytic</note>
    </ligand>
</feature>
<gene>
    <name evidence="18" type="ordered locus">Mrub_1255</name>
</gene>
<evidence type="ECO:0000256" key="16">
    <source>
        <dbReference type="PIRSR" id="PIRSR006769-3"/>
    </source>
</evidence>
<dbReference type="Gene3D" id="3.40.430.10">
    <property type="entry name" value="Dihydrofolate Reductase, subunit A"/>
    <property type="match status" value="1"/>
</dbReference>
<evidence type="ECO:0000259" key="17">
    <source>
        <dbReference type="PROSITE" id="PS51747"/>
    </source>
</evidence>
<feature type="binding site" evidence="16">
    <location>
        <position position="83"/>
    </location>
    <ligand>
        <name>Zn(2+)</name>
        <dbReference type="ChEBI" id="CHEBI:29105"/>
        <note>catalytic</note>
    </ligand>
</feature>
<feature type="binding site" evidence="15">
    <location>
        <position position="191"/>
    </location>
    <ligand>
        <name>substrate</name>
    </ligand>
</feature>
<feature type="binding site" evidence="15">
    <location>
        <begin position="317"/>
        <end position="323"/>
    </location>
    <ligand>
        <name>NADP(+)</name>
        <dbReference type="ChEBI" id="CHEBI:58349"/>
    </ligand>
</feature>
<keyword evidence="10 13" id="KW-0521">NADP</keyword>
<comment type="similarity">
    <text evidence="5 13">In the C-terminal section; belongs to the HTP reductase family.</text>
</comment>
<feature type="binding site" evidence="15">
    <location>
        <position position="240"/>
    </location>
    <ligand>
        <name>NADP(+)</name>
        <dbReference type="ChEBI" id="CHEBI:58349"/>
    </ligand>
</feature>
<comment type="function">
    <text evidence="1 13">Converts 2,5-diamino-6-(ribosylamino)-4(3h)-pyrimidinone 5'-phosphate into 5-amino-6-(ribosylamino)-2,4(1h,3h)-pyrimidinedione 5'-phosphate.</text>
</comment>
<reference evidence="18 19" key="1">
    <citation type="journal article" date="2010" name="Stand. Genomic Sci.">
        <title>Complete genome sequence of Meiothermus ruber type strain (21).</title>
        <authorList>
            <person name="Tindall B.J."/>
            <person name="Sikorski J."/>
            <person name="Lucas S."/>
            <person name="Goltsman E."/>
            <person name="Copeland A."/>
            <person name="Glavina Del Rio T."/>
            <person name="Nolan M."/>
            <person name="Tice H."/>
            <person name="Cheng J.F."/>
            <person name="Han C."/>
            <person name="Pitluck S."/>
            <person name="Liolios K."/>
            <person name="Ivanova N."/>
            <person name="Mavromatis K."/>
            <person name="Ovchinnikova G."/>
            <person name="Pati A."/>
            <person name="Fahnrich R."/>
            <person name="Goodwin L."/>
            <person name="Chen A."/>
            <person name="Palaniappan K."/>
            <person name="Land M."/>
            <person name="Hauser L."/>
            <person name="Chang Y.J."/>
            <person name="Jeffries C.D."/>
            <person name="Rohde M."/>
            <person name="Goker M."/>
            <person name="Woyke T."/>
            <person name="Bristow J."/>
            <person name="Eisen J.A."/>
            <person name="Markowitz V."/>
            <person name="Hugenholtz P."/>
            <person name="Kyrpides N.C."/>
            <person name="Klenk H.P."/>
            <person name="Lapidus A."/>
        </authorList>
    </citation>
    <scope>NUCLEOTIDE SEQUENCE [LARGE SCALE GENOMIC DNA]</scope>
    <source>
        <strain evidence="19">ATCC 35948 / DSM 1279 / VKM B-1258 / 21</strain>
    </source>
</reference>
<dbReference type="EC" id="1.1.1.193" evidence="13"/>